<evidence type="ECO:0000313" key="1">
    <source>
        <dbReference type="EMBL" id="DAF62500.1"/>
    </source>
</evidence>
<name>A0A8S5TGQ8_9CAUD</name>
<protein>
    <submittedName>
        <fullName evidence="1">Nuclear pore complex protein</fullName>
    </submittedName>
</protein>
<proteinExistence type="predicted"/>
<dbReference type="EMBL" id="BK032823">
    <property type="protein sequence ID" value="DAF62500.1"/>
    <property type="molecule type" value="Genomic_DNA"/>
</dbReference>
<reference evidence="1" key="1">
    <citation type="journal article" date="2021" name="Proc. Natl. Acad. Sci. U.S.A.">
        <title>A Catalog of Tens of Thousands of Viruses from Human Metagenomes Reveals Hidden Associations with Chronic Diseases.</title>
        <authorList>
            <person name="Tisza M.J."/>
            <person name="Buck C.B."/>
        </authorList>
    </citation>
    <scope>NUCLEOTIDE SEQUENCE</scope>
    <source>
        <strain evidence="1">CtIty1</strain>
    </source>
</reference>
<organism evidence="1">
    <name type="scientific">Myoviridae sp. ctIty1</name>
    <dbReference type="NCBI Taxonomy" id="2827673"/>
    <lineage>
        <taxon>Viruses</taxon>
        <taxon>Duplodnaviria</taxon>
        <taxon>Heunggongvirae</taxon>
        <taxon>Uroviricota</taxon>
        <taxon>Caudoviricetes</taxon>
    </lineage>
</organism>
<accession>A0A8S5TGQ8</accession>
<sequence length="137" mass="15480">MGLFIMSSNLVEQCFMDFNNILCENVEGPVAGSIDEDLDGLAKRFNAAKNNIMKGGQPTGEASIINDISKVKNLNWLQRKQVELEDKLEKYDQKVKSDKTGTFSKIWTRLKAFIVKVIHAIVKAINKAHGWIKNKKK</sequence>